<proteinExistence type="predicted"/>
<dbReference type="SUPFAM" id="SSF53335">
    <property type="entry name" value="S-adenosyl-L-methionine-dependent methyltransferases"/>
    <property type="match status" value="1"/>
</dbReference>
<evidence type="ECO:0000256" key="1">
    <source>
        <dbReference type="ARBA" id="ARBA00022603"/>
    </source>
</evidence>
<keyword evidence="5" id="KW-1185">Reference proteome</keyword>
<evidence type="ECO:0000256" key="2">
    <source>
        <dbReference type="ARBA" id="ARBA00022679"/>
    </source>
</evidence>
<organism evidence="4 5">
    <name type="scientific">Actinoplanes nipponensis</name>
    <dbReference type="NCBI Taxonomy" id="135950"/>
    <lineage>
        <taxon>Bacteria</taxon>
        <taxon>Bacillati</taxon>
        <taxon>Actinomycetota</taxon>
        <taxon>Actinomycetes</taxon>
        <taxon>Micromonosporales</taxon>
        <taxon>Micromonosporaceae</taxon>
        <taxon>Actinoplanes</taxon>
    </lineage>
</organism>
<comment type="caution">
    <text evidence="4">The sequence shown here is derived from an EMBL/GenBank/DDBJ whole genome shotgun (WGS) entry which is preliminary data.</text>
</comment>
<sequence length="265" mass="28724">MAPVDYDAELWRHHEVLVRATRVRPADRVLDIGCGTGQTTRQAARTATAGEALGVDVSAAAIARARELARAEGLGNVTFEQGDAQVHRLPPAHFDLAMSRFGTMFFADPVAAFATVGRALRPGGRLVMMVWQAREHNEWDVVIRRSLGAAAPAGPDPFSLADPATVTAILRAAGFDGVAFTDVREPVHYGPDVATALAWIRGFTCTSEVLRRLEPAAAAQTVERLRRALAEHRRDDGVWFDARAWIVTARRGREGTPAAGATVRW</sequence>
<gene>
    <name evidence="4" type="ORF">Ani05nite_72090</name>
</gene>
<protein>
    <submittedName>
        <fullName evidence="4">Methyltransferase</fullName>
    </submittedName>
</protein>
<reference evidence="4" key="1">
    <citation type="submission" date="2021-01" db="EMBL/GenBank/DDBJ databases">
        <title>Whole genome shotgun sequence of Actinoplanes nipponensis NBRC 14063.</title>
        <authorList>
            <person name="Komaki H."/>
            <person name="Tamura T."/>
        </authorList>
    </citation>
    <scope>NUCLEOTIDE SEQUENCE</scope>
    <source>
        <strain evidence="4">NBRC 14063</strain>
    </source>
</reference>
<keyword evidence="1 4" id="KW-0489">Methyltransferase</keyword>
<dbReference type="Gene3D" id="3.40.50.150">
    <property type="entry name" value="Vaccinia Virus protein VP39"/>
    <property type="match status" value="1"/>
</dbReference>
<dbReference type="PANTHER" id="PTHR43861">
    <property type="entry name" value="TRANS-ACONITATE 2-METHYLTRANSFERASE-RELATED"/>
    <property type="match status" value="1"/>
</dbReference>
<dbReference type="GO" id="GO:0032259">
    <property type="term" value="P:methylation"/>
    <property type="evidence" value="ECO:0007669"/>
    <property type="project" value="UniProtKB-KW"/>
</dbReference>
<evidence type="ECO:0000259" key="3">
    <source>
        <dbReference type="Pfam" id="PF13649"/>
    </source>
</evidence>
<name>A0A919MXS9_9ACTN</name>
<evidence type="ECO:0000313" key="4">
    <source>
        <dbReference type="EMBL" id="GIE53675.1"/>
    </source>
</evidence>
<dbReference type="RefSeq" id="WP_203775896.1">
    <property type="nucleotide sequence ID" value="NZ_BOMQ01000088.1"/>
</dbReference>
<keyword evidence="2" id="KW-0808">Transferase</keyword>
<evidence type="ECO:0000313" key="5">
    <source>
        <dbReference type="Proteomes" id="UP000647172"/>
    </source>
</evidence>
<dbReference type="EMBL" id="BOMQ01000088">
    <property type="protein sequence ID" value="GIE53675.1"/>
    <property type="molecule type" value="Genomic_DNA"/>
</dbReference>
<dbReference type="Pfam" id="PF13649">
    <property type="entry name" value="Methyltransf_25"/>
    <property type="match status" value="1"/>
</dbReference>
<dbReference type="Proteomes" id="UP000647172">
    <property type="component" value="Unassembled WGS sequence"/>
</dbReference>
<dbReference type="InterPro" id="IPR029063">
    <property type="entry name" value="SAM-dependent_MTases_sf"/>
</dbReference>
<accession>A0A919MXS9</accession>
<dbReference type="InterPro" id="IPR041698">
    <property type="entry name" value="Methyltransf_25"/>
</dbReference>
<feature type="domain" description="Methyltransferase" evidence="3">
    <location>
        <begin position="29"/>
        <end position="124"/>
    </location>
</feature>
<dbReference type="CDD" id="cd02440">
    <property type="entry name" value="AdoMet_MTases"/>
    <property type="match status" value="1"/>
</dbReference>
<dbReference type="PANTHER" id="PTHR43861:SF1">
    <property type="entry name" value="TRANS-ACONITATE 2-METHYLTRANSFERASE"/>
    <property type="match status" value="1"/>
</dbReference>
<dbReference type="AlphaFoldDB" id="A0A919MXS9"/>
<dbReference type="GO" id="GO:0008168">
    <property type="term" value="F:methyltransferase activity"/>
    <property type="evidence" value="ECO:0007669"/>
    <property type="project" value="UniProtKB-KW"/>
</dbReference>